<dbReference type="FunFam" id="2.30.110.10:FF:000005">
    <property type="entry name" value="NAD(P)H-hydrate epimerase"/>
    <property type="match status" value="1"/>
</dbReference>
<feature type="binding site" evidence="9 11">
    <location>
        <begin position="67"/>
        <end position="72"/>
    </location>
    <ligand>
        <name>FMN</name>
        <dbReference type="ChEBI" id="CHEBI:58210"/>
    </ligand>
</feature>
<feature type="binding site" evidence="9 10">
    <location>
        <position position="129"/>
    </location>
    <ligand>
        <name>substrate</name>
    </ligand>
</feature>
<evidence type="ECO:0000313" key="15">
    <source>
        <dbReference type="Proteomes" id="UP000199577"/>
    </source>
</evidence>
<sequence length="219" mass="25342">MHTKTKQTDIAAIRMEYEMAQLGEEDIAADAFIQFRKWFDEAIERHVLEPNAMALSTVSADGKPSSRIVLLKELDSRGFSFFTNYKSQKGKELDNRPYAALLFFWPELQRQVRITGSVEKVTAQESDAYFKSRPKGSRLGAIASPQSEEIENREWLDSQLADLEKNYADTDDVPRPAHWGGYRLVPDRLEFWQGRKSRLHDRLVYERDRSGWNVSRLAP</sequence>
<comment type="pathway">
    <text evidence="1 9">Cofactor metabolism; pyridoxal 5'-phosphate salvage; pyridoxal 5'-phosphate from pyridoxamine 5'-phosphate: step 1/1.</text>
</comment>
<dbReference type="InterPro" id="IPR012349">
    <property type="entry name" value="Split_barrel_FMN-bd"/>
</dbReference>
<keyword evidence="15" id="KW-1185">Reference proteome</keyword>
<feature type="domain" description="Pyridoxine 5'-phosphate oxidase dimerisation C-terminal" evidence="13">
    <location>
        <begin position="179"/>
        <end position="219"/>
    </location>
</feature>
<dbReference type="GO" id="GO:0010181">
    <property type="term" value="F:FMN binding"/>
    <property type="evidence" value="ECO:0007669"/>
    <property type="project" value="UniProtKB-UniRule"/>
</dbReference>
<feature type="binding site" evidence="9 11">
    <location>
        <position position="89"/>
    </location>
    <ligand>
        <name>FMN</name>
        <dbReference type="ChEBI" id="CHEBI:58210"/>
    </ligand>
</feature>
<feature type="binding site" evidence="10">
    <location>
        <begin position="14"/>
        <end position="17"/>
    </location>
    <ligand>
        <name>substrate</name>
    </ligand>
</feature>
<proteinExistence type="inferred from homology"/>
<comment type="pathway">
    <text evidence="2 9">Cofactor metabolism; pyridoxal 5'-phosphate salvage; pyridoxal 5'-phosphate from pyridoxine 5'-phosphate: step 1/1.</text>
</comment>
<keyword evidence="8 9" id="KW-0664">Pyridoxine biosynthesis</keyword>
<feature type="binding site" evidence="9 10">
    <location>
        <begin position="198"/>
        <end position="200"/>
    </location>
    <ligand>
        <name>substrate</name>
    </ligand>
</feature>
<evidence type="ECO:0000256" key="10">
    <source>
        <dbReference type="PIRSR" id="PIRSR000190-1"/>
    </source>
</evidence>
<dbReference type="AlphaFoldDB" id="A0A1I1LIP8"/>
<dbReference type="SUPFAM" id="SSF50475">
    <property type="entry name" value="FMN-binding split barrel"/>
    <property type="match status" value="1"/>
</dbReference>
<dbReference type="GO" id="GO:0004733">
    <property type="term" value="F:pyridoxamine phosphate oxidase activity"/>
    <property type="evidence" value="ECO:0007669"/>
    <property type="project" value="UniProtKB-UniRule"/>
</dbReference>
<keyword evidence="6 9" id="KW-0288">FMN</keyword>
<organism evidence="14 15">
    <name type="scientific">Parapedobacter composti</name>
    <dbReference type="NCBI Taxonomy" id="623281"/>
    <lineage>
        <taxon>Bacteria</taxon>
        <taxon>Pseudomonadati</taxon>
        <taxon>Bacteroidota</taxon>
        <taxon>Sphingobacteriia</taxon>
        <taxon>Sphingobacteriales</taxon>
        <taxon>Sphingobacteriaceae</taxon>
        <taxon>Parapedobacter</taxon>
    </lineage>
</organism>
<feature type="binding site" evidence="9 11">
    <location>
        <begin position="82"/>
        <end position="83"/>
    </location>
    <ligand>
        <name>FMN</name>
        <dbReference type="ChEBI" id="CHEBI:58210"/>
    </ligand>
</feature>
<feature type="binding site" evidence="9 11">
    <location>
        <begin position="146"/>
        <end position="147"/>
    </location>
    <ligand>
        <name>FMN</name>
        <dbReference type="ChEBI" id="CHEBI:58210"/>
    </ligand>
</feature>
<comment type="subunit">
    <text evidence="4 9">Homodimer.</text>
</comment>
<dbReference type="InterPro" id="IPR019576">
    <property type="entry name" value="Pyridoxamine_oxidase_dimer_C"/>
</dbReference>
<dbReference type="InterPro" id="IPR000659">
    <property type="entry name" value="Pyridox_Oxase"/>
</dbReference>
<protein>
    <recommendedName>
        <fullName evidence="9">Pyridoxine/pyridoxamine 5'-phosphate oxidase</fullName>
        <ecNumber evidence="9">1.4.3.5</ecNumber>
    </recommendedName>
    <alternativeName>
        <fullName evidence="9">PNP/PMP oxidase</fullName>
        <shortName evidence="9">PNPOx</shortName>
    </alternativeName>
    <alternativeName>
        <fullName evidence="9">Pyridoxal 5'-phosphate synthase</fullName>
    </alternativeName>
</protein>
<evidence type="ECO:0000256" key="11">
    <source>
        <dbReference type="PIRSR" id="PIRSR000190-2"/>
    </source>
</evidence>
<dbReference type="Gene3D" id="2.30.110.10">
    <property type="entry name" value="Electron Transport, Fmn-binding Protein, Chain A"/>
    <property type="match status" value="1"/>
</dbReference>
<dbReference type="GO" id="GO:0008615">
    <property type="term" value="P:pyridoxine biosynthetic process"/>
    <property type="evidence" value="ECO:0007669"/>
    <property type="project" value="UniProtKB-UniRule"/>
</dbReference>
<feature type="binding site" evidence="9 10">
    <location>
        <position position="137"/>
    </location>
    <ligand>
        <name>substrate</name>
    </ligand>
</feature>
<comment type="caution">
    <text evidence="9">Lacks conserved residue(s) required for the propagation of feature annotation.</text>
</comment>
<dbReference type="STRING" id="623281.SAMN05421747_12023"/>
<evidence type="ECO:0000256" key="6">
    <source>
        <dbReference type="ARBA" id="ARBA00022643"/>
    </source>
</evidence>
<comment type="function">
    <text evidence="9">Catalyzes the oxidation of either pyridoxine 5'-phosphate (PNP) or pyridoxamine 5'-phosphate (PMP) into pyridoxal 5'-phosphate (PLP).</text>
</comment>
<feature type="binding site" evidence="9 11">
    <location>
        <position position="111"/>
    </location>
    <ligand>
        <name>FMN</name>
        <dbReference type="ChEBI" id="CHEBI:58210"/>
    </ligand>
</feature>
<dbReference type="RefSeq" id="WP_090974778.1">
    <property type="nucleotide sequence ID" value="NZ_FOLL01000020.1"/>
</dbReference>
<keyword evidence="5 9" id="KW-0285">Flavoprotein</keyword>
<dbReference type="EMBL" id="FOLL01000020">
    <property type="protein sequence ID" value="SFC70203.1"/>
    <property type="molecule type" value="Genomic_DNA"/>
</dbReference>
<dbReference type="InterPro" id="IPR011576">
    <property type="entry name" value="Pyridox_Oxase_N"/>
</dbReference>
<feature type="binding site" evidence="9 10">
    <location>
        <position position="72"/>
    </location>
    <ligand>
        <name>substrate</name>
    </ligand>
</feature>
<accession>A0A1I1LIP8</accession>
<dbReference type="InterPro" id="IPR019740">
    <property type="entry name" value="Pyridox_Oxase_CS"/>
</dbReference>
<dbReference type="NCBIfam" id="TIGR00558">
    <property type="entry name" value="pdxH"/>
    <property type="match status" value="1"/>
</dbReference>
<evidence type="ECO:0000256" key="4">
    <source>
        <dbReference type="ARBA" id="ARBA00011738"/>
    </source>
</evidence>
<dbReference type="HAMAP" id="MF_01629">
    <property type="entry name" value="PdxH"/>
    <property type="match status" value="1"/>
</dbReference>
<feature type="binding site" evidence="9 10">
    <location>
        <position position="133"/>
    </location>
    <ligand>
        <name>substrate</name>
    </ligand>
</feature>
<reference evidence="14 15" key="1">
    <citation type="submission" date="2016-10" db="EMBL/GenBank/DDBJ databases">
        <authorList>
            <person name="de Groot N.N."/>
        </authorList>
    </citation>
    <scope>NUCLEOTIDE SEQUENCE [LARGE SCALE GENOMIC DNA]</scope>
    <source>
        <strain evidence="14 15">DSM 22900</strain>
    </source>
</reference>
<evidence type="ECO:0000313" key="14">
    <source>
        <dbReference type="EMBL" id="SFC70203.1"/>
    </source>
</evidence>
<comment type="similarity">
    <text evidence="3 9">Belongs to the pyridoxamine 5'-phosphate oxidase family.</text>
</comment>
<dbReference type="NCBIfam" id="NF004231">
    <property type="entry name" value="PRK05679.1"/>
    <property type="match status" value="1"/>
</dbReference>
<feature type="binding site" evidence="9 11">
    <location>
        <position position="202"/>
    </location>
    <ligand>
        <name>FMN</name>
        <dbReference type="ChEBI" id="CHEBI:58210"/>
    </ligand>
</feature>
<dbReference type="Proteomes" id="UP000199577">
    <property type="component" value="Unassembled WGS sequence"/>
</dbReference>
<dbReference type="PIRSF" id="PIRSF000190">
    <property type="entry name" value="Pyd_amn-ph_oxd"/>
    <property type="match status" value="1"/>
</dbReference>
<dbReference type="PANTHER" id="PTHR10851">
    <property type="entry name" value="PYRIDOXINE-5-PHOSPHATE OXIDASE"/>
    <property type="match status" value="1"/>
</dbReference>
<evidence type="ECO:0000256" key="2">
    <source>
        <dbReference type="ARBA" id="ARBA00005037"/>
    </source>
</evidence>
<evidence type="ECO:0000259" key="13">
    <source>
        <dbReference type="Pfam" id="PF10590"/>
    </source>
</evidence>
<evidence type="ECO:0000256" key="8">
    <source>
        <dbReference type="ARBA" id="ARBA00023096"/>
    </source>
</evidence>
<feature type="binding site" evidence="9 11">
    <location>
        <position position="192"/>
    </location>
    <ligand>
        <name>FMN</name>
        <dbReference type="ChEBI" id="CHEBI:58210"/>
    </ligand>
</feature>
<dbReference type="Pfam" id="PF01243">
    <property type="entry name" value="PNPOx_N"/>
    <property type="match status" value="1"/>
</dbReference>
<dbReference type="PROSITE" id="PS01064">
    <property type="entry name" value="PYRIDOX_OXIDASE"/>
    <property type="match status" value="1"/>
</dbReference>
<evidence type="ECO:0000259" key="12">
    <source>
        <dbReference type="Pfam" id="PF01243"/>
    </source>
</evidence>
<dbReference type="UniPathway" id="UPA01068">
    <property type="reaction ID" value="UER00304"/>
</dbReference>
<evidence type="ECO:0000256" key="9">
    <source>
        <dbReference type="HAMAP-Rule" id="MF_01629"/>
    </source>
</evidence>
<name>A0A1I1LIP8_9SPHI</name>
<comment type="cofactor">
    <cofactor evidence="9 11">
        <name>FMN</name>
        <dbReference type="ChEBI" id="CHEBI:58210"/>
    </cofactor>
    <text evidence="9 11">Binds 1 FMN per subunit.</text>
</comment>
<evidence type="ECO:0000256" key="3">
    <source>
        <dbReference type="ARBA" id="ARBA00007301"/>
    </source>
</evidence>
<comment type="catalytic activity">
    <reaction evidence="9">
        <text>pyridoxine 5'-phosphate + O2 = pyridoxal 5'-phosphate + H2O2</text>
        <dbReference type="Rhea" id="RHEA:15149"/>
        <dbReference type="ChEBI" id="CHEBI:15379"/>
        <dbReference type="ChEBI" id="CHEBI:16240"/>
        <dbReference type="ChEBI" id="CHEBI:58589"/>
        <dbReference type="ChEBI" id="CHEBI:597326"/>
        <dbReference type="EC" id="1.4.3.5"/>
    </reaction>
</comment>
<dbReference type="OrthoDB" id="9780392at2"/>
<dbReference type="Pfam" id="PF10590">
    <property type="entry name" value="PNP_phzG_C"/>
    <property type="match status" value="1"/>
</dbReference>
<evidence type="ECO:0000256" key="1">
    <source>
        <dbReference type="ARBA" id="ARBA00004738"/>
    </source>
</evidence>
<keyword evidence="7 9" id="KW-0560">Oxidoreductase</keyword>
<evidence type="ECO:0000256" key="5">
    <source>
        <dbReference type="ARBA" id="ARBA00022630"/>
    </source>
</evidence>
<comment type="catalytic activity">
    <reaction evidence="9">
        <text>pyridoxamine 5'-phosphate + O2 + H2O = pyridoxal 5'-phosphate + H2O2 + NH4(+)</text>
        <dbReference type="Rhea" id="RHEA:15817"/>
        <dbReference type="ChEBI" id="CHEBI:15377"/>
        <dbReference type="ChEBI" id="CHEBI:15379"/>
        <dbReference type="ChEBI" id="CHEBI:16240"/>
        <dbReference type="ChEBI" id="CHEBI:28938"/>
        <dbReference type="ChEBI" id="CHEBI:58451"/>
        <dbReference type="ChEBI" id="CHEBI:597326"/>
        <dbReference type="EC" id="1.4.3.5"/>
    </reaction>
</comment>
<feature type="domain" description="Pyridoxamine 5'-phosphate oxidase N-terminal" evidence="12">
    <location>
        <begin position="39"/>
        <end position="159"/>
    </location>
</feature>
<evidence type="ECO:0000256" key="7">
    <source>
        <dbReference type="ARBA" id="ARBA00023002"/>
    </source>
</evidence>
<dbReference type="PANTHER" id="PTHR10851:SF0">
    <property type="entry name" value="PYRIDOXINE-5'-PHOSPHATE OXIDASE"/>
    <property type="match status" value="1"/>
</dbReference>
<gene>
    <name evidence="9" type="primary">pdxH</name>
    <name evidence="14" type="ORF">SAMN05421747_12023</name>
</gene>
<dbReference type="EC" id="1.4.3.5" evidence="9"/>